<sequence length="353" mass="38096">MLSPATFDVHQNKKLCCCEAAMSSTVKIVRFHKTGPAEVLQFDELPLPEPGPGEIRLRVKTLGLNRAEVMFRNGQYLETPLPPSKNGYEAAGIIEAAGPGVDTSWIGKTVSTVPGTFKLNDHGVYGEVAIVPLHGIAEYPSNLSYEQGASIWMQYLTAYGALIWLGKVVKGDFVIITAASSSVGIAAIEMVKVEGAISIAVTRTRAKEAELLNRGADHVIVTDEEDLVARVNDITSGRGARIVFDPIGGKLLELLAVAAAPKGIIFEYGALAPEPTPYPLFTALAKALTVRAYTLFELTPDPVFPEAKQYIFDHLASGAFKPLIDKTFPFAEIVEAHRYMESNAQIGKIVVTL</sequence>
<dbReference type="CDD" id="cd08268">
    <property type="entry name" value="MDR2"/>
    <property type="match status" value="1"/>
</dbReference>
<gene>
    <name evidence="4" type="ORF">ACPOL_0930</name>
</gene>
<dbReference type="Pfam" id="PF08240">
    <property type="entry name" value="ADH_N"/>
    <property type="match status" value="1"/>
</dbReference>
<dbReference type="PANTHER" id="PTHR48106:SF5">
    <property type="entry name" value="ZINC-CONTAINING ALCOHOL DEHYDROGENASE"/>
    <property type="match status" value="1"/>
</dbReference>
<accession>A0A2Z5FVA1</accession>
<dbReference type="InterPro" id="IPR011032">
    <property type="entry name" value="GroES-like_sf"/>
</dbReference>
<dbReference type="PANTHER" id="PTHR48106">
    <property type="entry name" value="QUINONE OXIDOREDUCTASE PIG3-RELATED"/>
    <property type="match status" value="1"/>
</dbReference>
<evidence type="ECO:0000313" key="5">
    <source>
        <dbReference type="Proteomes" id="UP000253606"/>
    </source>
</evidence>
<dbReference type="Gene3D" id="3.40.50.720">
    <property type="entry name" value="NAD(P)-binding Rossmann-like Domain"/>
    <property type="match status" value="1"/>
</dbReference>
<dbReference type="AlphaFoldDB" id="A0A2Z5FVA1"/>
<organism evidence="4 5">
    <name type="scientific">Acidisarcina polymorpha</name>
    <dbReference type="NCBI Taxonomy" id="2211140"/>
    <lineage>
        <taxon>Bacteria</taxon>
        <taxon>Pseudomonadati</taxon>
        <taxon>Acidobacteriota</taxon>
        <taxon>Terriglobia</taxon>
        <taxon>Terriglobales</taxon>
        <taxon>Acidobacteriaceae</taxon>
        <taxon>Acidisarcina</taxon>
    </lineage>
</organism>
<proteinExistence type="predicted"/>
<dbReference type="EMBL" id="CP030840">
    <property type="protein sequence ID" value="AXC10285.1"/>
    <property type="molecule type" value="Genomic_DNA"/>
</dbReference>
<evidence type="ECO:0000259" key="3">
    <source>
        <dbReference type="SMART" id="SM00829"/>
    </source>
</evidence>
<dbReference type="SMART" id="SM00829">
    <property type="entry name" value="PKS_ER"/>
    <property type="match status" value="1"/>
</dbReference>
<dbReference type="GO" id="GO:0016651">
    <property type="term" value="F:oxidoreductase activity, acting on NAD(P)H"/>
    <property type="evidence" value="ECO:0007669"/>
    <property type="project" value="TreeGrafter"/>
</dbReference>
<dbReference type="Pfam" id="PF13602">
    <property type="entry name" value="ADH_zinc_N_2"/>
    <property type="match status" value="1"/>
</dbReference>
<keyword evidence="2" id="KW-0560">Oxidoreductase</keyword>
<keyword evidence="1" id="KW-0521">NADP</keyword>
<feature type="domain" description="Enoyl reductase (ER)" evidence="3">
    <location>
        <begin position="35"/>
        <end position="351"/>
    </location>
</feature>
<evidence type="ECO:0000313" key="4">
    <source>
        <dbReference type="EMBL" id="AXC10285.1"/>
    </source>
</evidence>
<dbReference type="SUPFAM" id="SSF51735">
    <property type="entry name" value="NAD(P)-binding Rossmann-fold domains"/>
    <property type="match status" value="1"/>
</dbReference>
<dbReference type="GO" id="GO:0070402">
    <property type="term" value="F:NADPH binding"/>
    <property type="evidence" value="ECO:0007669"/>
    <property type="project" value="TreeGrafter"/>
</dbReference>
<dbReference type="SUPFAM" id="SSF50129">
    <property type="entry name" value="GroES-like"/>
    <property type="match status" value="1"/>
</dbReference>
<dbReference type="KEGG" id="abas:ACPOL_0930"/>
<protein>
    <submittedName>
        <fullName evidence="4">Quinone oxidoreductase</fullName>
    </submittedName>
</protein>
<name>A0A2Z5FVA1_9BACT</name>
<keyword evidence="5" id="KW-1185">Reference proteome</keyword>
<dbReference type="InterPro" id="IPR020843">
    <property type="entry name" value="ER"/>
</dbReference>
<reference evidence="4 5" key="1">
    <citation type="journal article" date="2018" name="Front. Microbiol.">
        <title>Hydrolytic Capabilities as a Key to Environmental Success: Chitinolytic and Cellulolytic Acidobacteria From Acidic Sub-arctic Soils and Boreal Peatlands.</title>
        <authorList>
            <person name="Belova S.E."/>
            <person name="Ravin N.V."/>
            <person name="Pankratov T.A."/>
            <person name="Rakitin A.L."/>
            <person name="Ivanova A.A."/>
            <person name="Beletsky A.V."/>
            <person name="Mardanov A.V."/>
            <person name="Sinninghe Damste J.S."/>
            <person name="Dedysh S.N."/>
        </authorList>
    </citation>
    <scope>NUCLEOTIDE SEQUENCE [LARGE SCALE GENOMIC DNA]</scope>
    <source>
        <strain evidence="4 5">SBC82</strain>
    </source>
</reference>
<dbReference type="InterPro" id="IPR013154">
    <property type="entry name" value="ADH-like_N"/>
</dbReference>
<evidence type="ECO:0000256" key="1">
    <source>
        <dbReference type="ARBA" id="ARBA00022857"/>
    </source>
</evidence>
<evidence type="ECO:0000256" key="2">
    <source>
        <dbReference type="ARBA" id="ARBA00023002"/>
    </source>
</evidence>
<dbReference type="InterPro" id="IPR036291">
    <property type="entry name" value="NAD(P)-bd_dom_sf"/>
</dbReference>
<dbReference type="Proteomes" id="UP000253606">
    <property type="component" value="Chromosome"/>
</dbReference>
<dbReference type="Gene3D" id="3.90.180.10">
    <property type="entry name" value="Medium-chain alcohol dehydrogenases, catalytic domain"/>
    <property type="match status" value="1"/>
</dbReference>